<dbReference type="PANTHER" id="PTHR43649">
    <property type="entry name" value="ARABINOSE-BINDING PROTEIN-RELATED"/>
    <property type="match status" value="1"/>
</dbReference>
<accession>A0A9D1LU95</accession>
<dbReference type="PANTHER" id="PTHR43649:SF12">
    <property type="entry name" value="DIACETYLCHITOBIOSE BINDING PROTEIN DASA"/>
    <property type="match status" value="1"/>
</dbReference>
<comment type="caution">
    <text evidence="1">The sequence shown here is derived from an EMBL/GenBank/DDBJ whole genome shotgun (WGS) entry which is preliminary data.</text>
</comment>
<reference evidence="1" key="1">
    <citation type="submission" date="2020-10" db="EMBL/GenBank/DDBJ databases">
        <authorList>
            <person name="Gilroy R."/>
        </authorList>
    </citation>
    <scope>NUCLEOTIDE SEQUENCE</scope>
    <source>
        <strain evidence="1">ChiSjej4B22-9803</strain>
    </source>
</reference>
<name>A0A9D1LU95_9FIRM</name>
<reference evidence="1" key="2">
    <citation type="journal article" date="2021" name="PeerJ">
        <title>Extensive microbial diversity within the chicken gut microbiome revealed by metagenomics and culture.</title>
        <authorList>
            <person name="Gilroy R."/>
            <person name="Ravi A."/>
            <person name="Getino M."/>
            <person name="Pursley I."/>
            <person name="Horton D.L."/>
            <person name="Alikhan N.F."/>
            <person name="Baker D."/>
            <person name="Gharbi K."/>
            <person name="Hall N."/>
            <person name="Watson M."/>
            <person name="Adriaenssens E.M."/>
            <person name="Foster-Nyarko E."/>
            <person name="Jarju S."/>
            <person name="Secka A."/>
            <person name="Antonio M."/>
            <person name="Oren A."/>
            <person name="Chaudhuri R.R."/>
            <person name="La Ragione R."/>
            <person name="Hildebrand F."/>
            <person name="Pallen M.J."/>
        </authorList>
    </citation>
    <scope>NUCLEOTIDE SEQUENCE</scope>
    <source>
        <strain evidence="1">ChiSjej4B22-9803</strain>
    </source>
</reference>
<dbReference type="AlphaFoldDB" id="A0A9D1LU95"/>
<dbReference type="Proteomes" id="UP000824111">
    <property type="component" value="Unassembled WGS sequence"/>
</dbReference>
<proteinExistence type="predicted"/>
<dbReference type="Gene3D" id="3.40.190.10">
    <property type="entry name" value="Periplasmic binding protein-like II"/>
    <property type="match status" value="1"/>
</dbReference>
<organism evidence="1 2">
    <name type="scientific">Candidatus Avimonoglobus intestinipullorum</name>
    <dbReference type="NCBI Taxonomy" id="2840699"/>
    <lineage>
        <taxon>Bacteria</taxon>
        <taxon>Bacillati</taxon>
        <taxon>Bacillota</taxon>
        <taxon>Clostridia</taxon>
        <taxon>Eubacteriales</taxon>
        <taxon>Candidatus Avimonoglobus</taxon>
    </lineage>
</organism>
<dbReference type="EMBL" id="DVND01000070">
    <property type="protein sequence ID" value="HIU48250.1"/>
    <property type="molecule type" value="Genomic_DNA"/>
</dbReference>
<feature type="non-terminal residue" evidence="1">
    <location>
        <position position="1"/>
    </location>
</feature>
<dbReference type="Pfam" id="PF13416">
    <property type="entry name" value="SBP_bac_8"/>
    <property type="match status" value="1"/>
</dbReference>
<gene>
    <name evidence="1" type="ORF">IAB04_02690</name>
</gene>
<protein>
    <submittedName>
        <fullName evidence="1">Extracellular solute-binding protein</fullName>
    </submittedName>
</protein>
<sequence length="442" mass="49307">LAVSAGIFGGCAKEESNVEVIRVWTNEAHSKDVITQMVSDYNNTVGKEEGIQIDYQVYGSDFNQVLNMALESHQAPEMFSTANDVQTMVGKGQLLALEDLPDMEEFLAGYEGELRTGTNIVDGKTYHVPFKVTTLGLIYNKDLFKKAGIVDEEGNALPPETWSEVREYAKRLTNEAENTYGFAFPLKWDSVFSFDLIMPFSNSVPHEGYDYVNGRFDYSIYKPAFEWLVGMKEDGSCFPGAEGLDNDMARAQFAAGRVGMMIGASWDVGVFSEQFVANCDWGVAHIPYLEGVQHYNTKNSVGPFVAINADAKEKDLNKIAKVYKWFNSKEVLQKLYEAGEHIPYDKSIIAETSIDGSKKGWKEFAELLEEQDVMPSRPRIKLEGDGEYIVYSKIWSGSFTVDEGLQDLTDRSNAALEKGIADGSIDESTVKVPDFKKNVLPE</sequence>
<evidence type="ECO:0000313" key="1">
    <source>
        <dbReference type="EMBL" id="HIU48250.1"/>
    </source>
</evidence>
<dbReference type="SUPFAM" id="SSF53850">
    <property type="entry name" value="Periplasmic binding protein-like II"/>
    <property type="match status" value="1"/>
</dbReference>
<dbReference type="InterPro" id="IPR050490">
    <property type="entry name" value="Bact_solute-bd_prot1"/>
</dbReference>
<dbReference type="InterPro" id="IPR006059">
    <property type="entry name" value="SBP"/>
</dbReference>
<evidence type="ECO:0000313" key="2">
    <source>
        <dbReference type="Proteomes" id="UP000824111"/>
    </source>
</evidence>